<comment type="caution">
    <text evidence="9">The sequence shown here is derived from an EMBL/GenBank/DDBJ whole genome shotgun (WGS) entry which is preliminary data.</text>
</comment>
<dbReference type="AlphaFoldDB" id="A0A833RKU1"/>
<dbReference type="InterPro" id="IPR050781">
    <property type="entry name" value="CWC22_splicing_factor"/>
</dbReference>
<accession>A0A833RKU1</accession>
<dbReference type="GO" id="GO:0006417">
    <property type="term" value="P:regulation of translation"/>
    <property type="evidence" value="ECO:0007669"/>
    <property type="project" value="UniProtKB-KW"/>
</dbReference>
<feature type="region of interest" description="Disordered" evidence="7">
    <location>
        <begin position="503"/>
        <end position="524"/>
    </location>
</feature>
<feature type="region of interest" description="Disordered" evidence="7">
    <location>
        <begin position="788"/>
        <end position="838"/>
    </location>
</feature>
<dbReference type="PANTHER" id="PTHR18034:SF3">
    <property type="entry name" value="PRE-MRNA-SPLICING FACTOR CWC22 HOMOLOG"/>
    <property type="match status" value="1"/>
</dbReference>
<dbReference type="GO" id="GO:0000398">
    <property type="term" value="P:mRNA splicing, via spliceosome"/>
    <property type="evidence" value="ECO:0007669"/>
    <property type="project" value="TreeGrafter"/>
</dbReference>
<feature type="compositionally biased region" description="Basic and acidic residues" evidence="7">
    <location>
        <begin position="124"/>
        <end position="159"/>
    </location>
</feature>
<reference evidence="9" key="1">
    <citation type="submission" date="2020-01" db="EMBL/GenBank/DDBJ databases">
        <title>Genome sequence of Kobresia littledalei, the first chromosome-level genome in the family Cyperaceae.</title>
        <authorList>
            <person name="Qu G."/>
        </authorList>
    </citation>
    <scope>NUCLEOTIDE SEQUENCE</scope>
    <source>
        <strain evidence="9">C.B.Clarke</strain>
        <tissue evidence="9">Leaf</tissue>
    </source>
</reference>
<dbReference type="SMART" id="SM00543">
    <property type="entry name" value="MIF4G"/>
    <property type="match status" value="1"/>
</dbReference>
<dbReference type="InterPro" id="IPR003890">
    <property type="entry name" value="MIF4G-like_typ-3"/>
</dbReference>
<dbReference type="SMART" id="SM00544">
    <property type="entry name" value="MA3"/>
    <property type="match status" value="1"/>
</dbReference>
<feature type="compositionally biased region" description="Acidic residues" evidence="7">
    <location>
        <begin position="506"/>
        <end position="515"/>
    </location>
</feature>
<dbReference type="InterPro" id="IPR003891">
    <property type="entry name" value="Initiation_fac_eIF4g_MI"/>
</dbReference>
<keyword evidence="5" id="KW-0508">mRNA splicing</keyword>
<dbReference type="InterPro" id="IPR016024">
    <property type="entry name" value="ARM-type_fold"/>
</dbReference>
<evidence type="ECO:0000256" key="1">
    <source>
        <dbReference type="ARBA" id="ARBA00004123"/>
    </source>
</evidence>
<dbReference type="Gene3D" id="1.25.40.180">
    <property type="match status" value="1"/>
</dbReference>
<comment type="subcellular location">
    <subcellularLocation>
        <location evidence="1">Nucleus</location>
    </subcellularLocation>
</comment>
<evidence type="ECO:0000259" key="8">
    <source>
        <dbReference type="PROSITE" id="PS51366"/>
    </source>
</evidence>
<dbReference type="GO" id="GO:0003723">
    <property type="term" value="F:RNA binding"/>
    <property type="evidence" value="ECO:0007669"/>
    <property type="project" value="InterPro"/>
</dbReference>
<feature type="compositionally biased region" description="Pro residues" evidence="7">
    <location>
        <begin position="242"/>
        <end position="253"/>
    </location>
</feature>
<keyword evidence="3" id="KW-0507">mRNA processing</keyword>
<feature type="domain" description="MI" evidence="8">
    <location>
        <begin position="586"/>
        <end position="702"/>
    </location>
</feature>
<comment type="similarity">
    <text evidence="2">Belongs to the CWC22 family.</text>
</comment>
<feature type="region of interest" description="Disordered" evidence="7">
    <location>
        <begin position="1"/>
        <end position="256"/>
    </location>
</feature>
<evidence type="ECO:0000256" key="4">
    <source>
        <dbReference type="ARBA" id="ARBA00022845"/>
    </source>
</evidence>
<dbReference type="Pfam" id="PF02847">
    <property type="entry name" value="MA3"/>
    <property type="match status" value="1"/>
</dbReference>
<feature type="compositionally biased region" description="Low complexity" evidence="7">
    <location>
        <begin position="800"/>
        <end position="816"/>
    </location>
</feature>
<feature type="compositionally biased region" description="Acidic residues" evidence="7">
    <location>
        <begin position="544"/>
        <end position="571"/>
    </location>
</feature>
<feature type="compositionally biased region" description="Basic and acidic residues" evidence="7">
    <location>
        <begin position="22"/>
        <end position="32"/>
    </location>
</feature>
<evidence type="ECO:0000256" key="5">
    <source>
        <dbReference type="ARBA" id="ARBA00023187"/>
    </source>
</evidence>
<keyword evidence="4" id="KW-0810">Translation regulation</keyword>
<dbReference type="SUPFAM" id="SSF48371">
    <property type="entry name" value="ARM repeat"/>
    <property type="match status" value="1"/>
</dbReference>
<evidence type="ECO:0000256" key="3">
    <source>
        <dbReference type="ARBA" id="ARBA00022664"/>
    </source>
</evidence>
<evidence type="ECO:0000256" key="2">
    <source>
        <dbReference type="ARBA" id="ARBA00006856"/>
    </source>
</evidence>
<dbReference type="GO" id="GO:0071013">
    <property type="term" value="C:catalytic step 2 spliceosome"/>
    <property type="evidence" value="ECO:0007669"/>
    <property type="project" value="TreeGrafter"/>
</dbReference>
<protein>
    <submittedName>
        <fullName evidence="9">Pre-mRNA-splicing factor CWC22</fullName>
    </submittedName>
</protein>
<evidence type="ECO:0000256" key="7">
    <source>
        <dbReference type="SAM" id="MobiDB-lite"/>
    </source>
</evidence>
<dbReference type="Proteomes" id="UP000623129">
    <property type="component" value="Unassembled WGS sequence"/>
</dbReference>
<dbReference type="PROSITE" id="PS51366">
    <property type="entry name" value="MI"/>
    <property type="match status" value="1"/>
</dbReference>
<proteinExistence type="inferred from homology"/>
<feature type="compositionally biased region" description="Basic and acidic residues" evidence="7">
    <location>
        <begin position="39"/>
        <end position="59"/>
    </location>
</feature>
<feature type="region of interest" description="Disordered" evidence="7">
    <location>
        <begin position="539"/>
        <end position="579"/>
    </location>
</feature>
<organism evidence="9 10">
    <name type="scientific">Carex littledalei</name>
    <dbReference type="NCBI Taxonomy" id="544730"/>
    <lineage>
        <taxon>Eukaryota</taxon>
        <taxon>Viridiplantae</taxon>
        <taxon>Streptophyta</taxon>
        <taxon>Embryophyta</taxon>
        <taxon>Tracheophyta</taxon>
        <taxon>Spermatophyta</taxon>
        <taxon>Magnoliopsida</taxon>
        <taxon>Liliopsida</taxon>
        <taxon>Poales</taxon>
        <taxon>Cyperaceae</taxon>
        <taxon>Cyperoideae</taxon>
        <taxon>Cariceae</taxon>
        <taxon>Carex</taxon>
        <taxon>Carex subgen. Euthyceras</taxon>
    </lineage>
</organism>
<dbReference type="PANTHER" id="PTHR18034">
    <property type="entry name" value="CELL CYCLE CONTROL PROTEIN CWF22-RELATED"/>
    <property type="match status" value="1"/>
</dbReference>
<name>A0A833RKU1_9POAL</name>
<dbReference type="EMBL" id="SWLB01000002">
    <property type="protein sequence ID" value="KAF3341317.1"/>
    <property type="molecule type" value="Genomic_DNA"/>
</dbReference>
<keyword evidence="6" id="KW-0539">Nucleus</keyword>
<feature type="compositionally biased region" description="Basic and acidic residues" evidence="7">
    <location>
        <begin position="104"/>
        <end position="116"/>
    </location>
</feature>
<evidence type="ECO:0000256" key="6">
    <source>
        <dbReference type="ARBA" id="ARBA00023242"/>
    </source>
</evidence>
<evidence type="ECO:0000313" key="9">
    <source>
        <dbReference type="EMBL" id="KAF3341317.1"/>
    </source>
</evidence>
<gene>
    <name evidence="9" type="ORF">FCM35_KLT10161</name>
</gene>
<evidence type="ECO:0000313" key="10">
    <source>
        <dbReference type="Proteomes" id="UP000623129"/>
    </source>
</evidence>
<dbReference type="OrthoDB" id="1924287at2759"/>
<sequence>MAPSASPSLSDRDAHSRHRRDREKDRRRRDSGSESDFEAEGKSRHTSEREKERRRRDLDSASDSEANGKSRHRRDKEKERRREPNSGSGSESDLEANGKSLHRKDKEKERRRDRDSGSGSESDLDAKRNSHNGRDKRRESNGKDRDREKEAESETDSDRKSRKRRDRDSKRHERDKEREPERDRDRKRDRERERERERERDRETERRRRHRDRENSPRRRDYERDSDRNKRKEREQQAEENLPPPPPPPPIPEAIPAALTGRTGGIYIPPHRMAQMMRDVDDKSSEPYQRLSWDALRKSINGLVNKVNATNIKNIIPELFAENLIRGRGLFCRSCVKSQLASPGFTDVFAALVAVVNTKFPEVGKLLLTRIVLQLKRAYKRNDKPQLLAATKFIAHLVNQLVAHEIISLELLTVLLENPTDDSVEVAVGFVKECGALLQDITPLGLHGVFERFRGILHEGEIDKRVQFLIEGLFAIRKAKFQGFPAIRPELDLVEQEDQITHEISLDDDDLDPETNLDVFKPNPNYLEDEKAYENLKRSILGDESSEDEAGSDEDGDEDDDDEETDEDEEEERMKIKDETETNLVNLRRTIYLTIMSSVDFEEAGHKLLKIKLEPGQEMELCIMMLECCSQERTYLRYYGLLGQRFCMINKVHQENFEKCFVQQYSMIHRLETNKLRNVAKFFAHLLGTDALPWHVLAYIRLTEEDTTSSSRIFIKILFQELSEHLGIRLLNERLNDPTMQESFDSIFPKDNPKNTRFAINFFTSIGLGGITESLREYLKNMPRLIMQQKPASESEDESGSSSDDSSGSSSSSGSESESESDSESESERKSKKRRKKN</sequence>
<keyword evidence="10" id="KW-1185">Reference proteome</keyword>
<dbReference type="Pfam" id="PF02854">
    <property type="entry name" value="MIF4G"/>
    <property type="match status" value="1"/>
</dbReference>
<dbReference type="FunFam" id="1.25.40.180:FF:000004">
    <property type="entry name" value="pre-mRNA-splicing factor CWC22 homolog"/>
    <property type="match status" value="1"/>
</dbReference>
<feature type="compositionally biased region" description="Basic and acidic residues" evidence="7">
    <location>
        <begin position="166"/>
        <end position="237"/>
    </location>
</feature>